<evidence type="ECO:0000313" key="3">
    <source>
        <dbReference type="Proteomes" id="UP000295748"/>
    </source>
</evidence>
<feature type="transmembrane region" description="Helical" evidence="1">
    <location>
        <begin position="6"/>
        <end position="22"/>
    </location>
</feature>
<evidence type="ECO:0008006" key="4">
    <source>
        <dbReference type="Google" id="ProtNLM"/>
    </source>
</evidence>
<keyword evidence="3" id="KW-1185">Reference proteome</keyword>
<protein>
    <recommendedName>
        <fullName evidence="4">Integral membrane protein</fullName>
    </recommendedName>
</protein>
<organism evidence="2 3">
    <name type="scientific">Microbacterium wangchenii</name>
    <dbReference type="NCBI Taxonomy" id="2541726"/>
    <lineage>
        <taxon>Bacteria</taxon>
        <taxon>Bacillati</taxon>
        <taxon>Actinomycetota</taxon>
        <taxon>Actinomycetes</taxon>
        <taxon>Micrococcales</taxon>
        <taxon>Microbacteriaceae</taxon>
        <taxon>Microbacterium</taxon>
    </lineage>
</organism>
<gene>
    <name evidence="2" type="ORF">E4K62_11460</name>
</gene>
<name>A0ABX5SVQ7_9MICO</name>
<proteinExistence type="predicted"/>
<keyword evidence="1" id="KW-1133">Transmembrane helix</keyword>
<evidence type="ECO:0000313" key="2">
    <source>
        <dbReference type="EMBL" id="QBR89242.1"/>
    </source>
</evidence>
<reference evidence="2 3" key="1">
    <citation type="submission" date="2019-03" db="EMBL/GenBank/DDBJ databases">
        <authorList>
            <person name="Dong K."/>
        </authorList>
    </citation>
    <scope>NUCLEOTIDE SEQUENCE [LARGE SCALE GENOMIC DNA]</scope>
    <source>
        <strain evidence="3">dk512</strain>
    </source>
</reference>
<feature type="transmembrane region" description="Helical" evidence="1">
    <location>
        <begin position="29"/>
        <end position="52"/>
    </location>
</feature>
<feature type="transmembrane region" description="Helical" evidence="1">
    <location>
        <begin position="58"/>
        <end position="81"/>
    </location>
</feature>
<dbReference type="EMBL" id="CP038266">
    <property type="protein sequence ID" value="QBR89242.1"/>
    <property type="molecule type" value="Genomic_DNA"/>
</dbReference>
<evidence type="ECO:0000256" key="1">
    <source>
        <dbReference type="SAM" id="Phobius"/>
    </source>
</evidence>
<dbReference type="RefSeq" id="WP_135067545.1">
    <property type="nucleotide sequence ID" value="NZ_CP038266.1"/>
</dbReference>
<keyword evidence="1" id="KW-0812">Transmembrane</keyword>
<sequence>MQILLGILVAAVIGVAAHFALPRRLTRGVALAPLIAAASGAVAWTGLTWAGLGPEDPLIWVAALAVPALVTVPVVTVLSAARVRSDTAERERLRLR</sequence>
<accession>A0ABX5SVQ7</accession>
<dbReference type="Proteomes" id="UP000295748">
    <property type="component" value="Chromosome"/>
</dbReference>
<keyword evidence="1" id="KW-0472">Membrane</keyword>